<dbReference type="InterPro" id="IPR004638">
    <property type="entry name" value="EmrB-like"/>
</dbReference>
<feature type="transmembrane region" description="Helical" evidence="7">
    <location>
        <begin position="298"/>
        <end position="319"/>
    </location>
</feature>
<gene>
    <name evidence="9" type="primary">emrY</name>
    <name evidence="9" type="ORF">WGH24286_00506</name>
</gene>
<comment type="subcellular location">
    <subcellularLocation>
        <location evidence="1">Cell membrane</location>
        <topology evidence="1">Multi-pass membrane protein</topology>
    </subcellularLocation>
</comment>
<evidence type="ECO:0000256" key="3">
    <source>
        <dbReference type="ARBA" id="ARBA00022475"/>
    </source>
</evidence>
<dbReference type="NCBIfam" id="TIGR00711">
    <property type="entry name" value="efflux_EmrB"/>
    <property type="match status" value="1"/>
</dbReference>
<dbReference type="PRINTS" id="PR01036">
    <property type="entry name" value="TCRTETB"/>
</dbReference>
<dbReference type="Proteomes" id="UP000789719">
    <property type="component" value="Unassembled WGS sequence"/>
</dbReference>
<accession>A0ABN8BK80</accession>
<feature type="transmembrane region" description="Helical" evidence="7">
    <location>
        <begin position="160"/>
        <end position="182"/>
    </location>
</feature>
<dbReference type="Gene3D" id="1.20.1720.10">
    <property type="entry name" value="Multidrug resistance protein D"/>
    <property type="match status" value="1"/>
</dbReference>
<dbReference type="Gene3D" id="1.20.1250.20">
    <property type="entry name" value="MFS general substrate transporter like domains"/>
    <property type="match status" value="1"/>
</dbReference>
<name>A0ABN8BK80_9LACO</name>
<feature type="transmembrane region" description="Helical" evidence="7">
    <location>
        <begin position="397"/>
        <end position="414"/>
    </location>
</feature>
<keyword evidence="10" id="KW-1185">Reference proteome</keyword>
<keyword evidence="2" id="KW-0813">Transport</keyword>
<evidence type="ECO:0000313" key="9">
    <source>
        <dbReference type="EMBL" id="CAH0418090.1"/>
    </source>
</evidence>
<dbReference type="CDD" id="cd17321">
    <property type="entry name" value="MFS_MMR_MDR_like"/>
    <property type="match status" value="1"/>
</dbReference>
<evidence type="ECO:0000259" key="8">
    <source>
        <dbReference type="PROSITE" id="PS50850"/>
    </source>
</evidence>
<feature type="transmembrane region" description="Helical" evidence="7">
    <location>
        <begin position="107"/>
        <end position="127"/>
    </location>
</feature>
<keyword evidence="6 7" id="KW-0472">Membrane</keyword>
<dbReference type="InterPro" id="IPR036259">
    <property type="entry name" value="MFS_trans_sf"/>
</dbReference>
<keyword evidence="4 7" id="KW-0812">Transmembrane</keyword>
<dbReference type="InterPro" id="IPR020846">
    <property type="entry name" value="MFS_dom"/>
</dbReference>
<protein>
    <submittedName>
        <fullName evidence="9">Multidrug resistance protein EmrY</fullName>
    </submittedName>
</protein>
<reference evidence="9 10" key="1">
    <citation type="submission" date="2021-11" db="EMBL/GenBank/DDBJ databases">
        <authorList>
            <person name="Depoorter E."/>
        </authorList>
    </citation>
    <scope>NUCLEOTIDE SEQUENCE [LARGE SCALE GENOMIC DNA]</scope>
    <source>
        <strain evidence="9 10">LMG 24286</strain>
    </source>
</reference>
<dbReference type="EMBL" id="CAKKNT010000004">
    <property type="protein sequence ID" value="CAH0418090.1"/>
    <property type="molecule type" value="Genomic_DNA"/>
</dbReference>
<comment type="caution">
    <text evidence="9">The sequence shown here is derived from an EMBL/GenBank/DDBJ whole genome shotgun (WGS) entry which is preliminary data.</text>
</comment>
<dbReference type="PANTHER" id="PTHR42718:SF46">
    <property type="entry name" value="BLR6921 PROTEIN"/>
    <property type="match status" value="1"/>
</dbReference>
<dbReference type="SUPFAM" id="SSF103473">
    <property type="entry name" value="MFS general substrate transporter"/>
    <property type="match status" value="1"/>
</dbReference>
<feature type="transmembrane region" description="Helical" evidence="7">
    <location>
        <begin position="353"/>
        <end position="376"/>
    </location>
</feature>
<evidence type="ECO:0000256" key="2">
    <source>
        <dbReference type="ARBA" id="ARBA00022448"/>
    </source>
</evidence>
<feature type="transmembrane region" description="Helical" evidence="7">
    <location>
        <begin position="134"/>
        <end position="154"/>
    </location>
</feature>
<evidence type="ECO:0000256" key="4">
    <source>
        <dbReference type="ARBA" id="ARBA00022692"/>
    </source>
</evidence>
<feature type="transmembrane region" description="Helical" evidence="7">
    <location>
        <begin position="194"/>
        <end position="213"/>
    </location>
</feature>
<evidence type="ECO:0000313" key="10">
    <source>
        <dbReference type="Proteomes" id="UP000789719"/>
    </source>
</evidence>
<evidence type="ECO:0000256" key="6">
    <source>
        <dbReference type="ARBA" id="ARBA00023136"/>
    </source>
</evidence>
<feature type="transmembrane region" description="Helical" evidence="7">
    <location>
        <begin position="489"/>
        <end position="508"/>
    </location>
</feature>
<evidence type="ECO:0000256" key="7">
    <source>
        <dbReference type="SAM" id="Phobius"/>
    </source>
</evidence>
<feature type="transmembrane region" description="Helical" evidence="7">
    <location>
        <begin position="41"/>
        <end position="62"/>
    </location>
</feature>
<organism evidence="9 10">
    <name type="scientific">Periweissella ghanensis</name>
    <dbReference type="NCBI Taxonomy" id="467997"/>
    <lineage>
        <taxon>Bacteria</taxon>
        <taxon>Bacillati</taxon>
        <taxon>Bacillota</taxon>
        <taxon>Bacilli</taxon>
        <taxon>Lactobacillales</taxon>
        <taxon>Lactobacillaceae</taxon>
        <taxon>Periweissella</taxon>
    </lineage>
</organism>
<feature type="transmembrane region" description="Helical" evidence="7">
    <location>
        <begin position="219"/>
        <end position="242"/>
    </location>
</feature>
<dbReference type="PANTHER" id="PTHR42718">
    <property type="entry name" value="MAJOR FACILITATOR SUPERFAMILY MULTIDRUG TRANSPORTER MFSC"/>
    <property type="match status" value="1"/>
</dbReference>
<proteinExistence type="predicted"/>
<feature type="transmembrane region" description="Helical" evidence="7">
    <location>
        <begin position="74"/>
        <end position="101"/>
    </location>
</feature>
<dbReference type="PROSITE" id="PS50850">
    <property type="entry name" value="MFS"/>
    <property type="match status" value="1"/>
</dbReference>
<feature type="transmembrane region" description="Helical" evidence="7">
    <location>
        <begin position="263"/>
        <end position="286"/>
    </location>
</feature>
<feature type="transmembrane region" description="Helical" evidence="7">
    <location>
        <begin position="328"/>
        <end position="347"/>
    </location>
</feature>
<dbReference type="InterPro" id="IPR011701">
    <property type="entry name" value="MFS"/>
</dbReference>
<evidence type="ECO:0000256" key="1">
    <source>
        <dbReference type="ARBA" id="ARBA00004651"/>
    </source>
</evidence>
<sequence>MNKKKILVILSACIGIFLCLLDTTIMNVSLPAIQTELNVPLTSLSWALNIYTILFATLTIPLSRWAQKFGQNRFYIRALVVFMLGSLISASANSVTILIIGRAVQSIGAATMLPLAMTIGIQTASLAQRNTVMAVLGVTQGFAAALGPVVGGIVTQFFTWRWIFLINIPLIIISIALCVFVLDLKAQPLRTRIDIGGSILSMVFLFTLTLALVKGREWGWSSPIIIILLGVASASFISFLLYERKCAMPMIDLSLFTDREFSASSVAMVFSNMFLVAVTVILPTYFTKIVGTSELKAALLITPISVSVFVASPISALLIKHFGPRRPIFIGWVLLTIGYYLLATINLRYLPMEILACLLVGIGFGFVVGPITVLSASDFTGDRLAASQSVIGVLREIGIVLAVAIYVSGLYGNINTAKANSQAYVTQQVSQLAVPTSAKKVLTTQIKTAITNEHAAKQAINVNNPAITAVLTRIHRHIEQQFDHAFAQLYWYSTPFVALAILSTWLFLDKKRFLSLANKV</sequence>
<keyword evidence="3" id="KW-1003">Cell membrane</keyword>
<evidence type="ECO:0000256" key="5">
    <source>
        <dbReference type="ARBA" id="ARBA00022989"/>
    </source>
</evidence>
<keyword evidence="5 7" id="KW-1133">Transmembrane helix</keyword>
<feature type="domain" description="Major facilitator superfamily (MFS) profile" evidence="8">
    <location>
        <begin position="8"/>
        <end position="512"/>
    </location>
</feature>
<dbReference type="Pfam" id="PF07690">
    <property type="entry name" value="MFS_1"/>
    <property type="match status" value="1"/>
</dbReference>
<dbReference type="RefSeq" id="WP_230098196.1">
    <property type="nucleotide sequence ID" value="NZ_CAKKNT010000004.1"/>
</dbReference>